<dbReference type="InParanoid" id="A0A7N2LPF0"/>
<feature type="compositionally biased region" description="Polar residues" evidence="1">
    <location>
        <begin position="101"/>
        <end position="110"/>
    </location>
</feature>
<evidence type="ECO:0000313" key="2">
    <source>
        <dbReference type="EnsemblPlants" id="QL05p021031:mrna"/>
    </source>
</evidence>
<accession>A0A7N2LPF0</accession>
<sequence>MISETSSRSVTFNDTIIQNFSVAEPSNEQKHNEDTENDVEIIEGKVDQWTPLNCLVEAANRTKSSKSNSQGPSLAKSEQANAHDSEVYMSETKARAESPSVLDNEQSPLF</sequence>
<dbReference type="PANTHER" id="PTHR46293:SF1">
    <property type="entry name" value="OS03G0632800 PROTEIN"/>
    <property type="match status" value="1"/>
</dbReference>
<reference evidence="2 3" key="1">
    <citation type="journal article" date="2016" name="G3 (Bethesda)">
        <title>First Draft Assembly and Annotation of the Genome of a California Endemic Oak Quercus lobata Nee (Fagaceae).</title>
        <authorList>
            <person name="Sork V.L."/>
            <person name="Fitz-Gibbon S.T."/>
            <person name="Puiu D."/>
            <person name="Crepeau M."/>
            <person name="Gugger P.F."/>
            <person name="Sherman R."/>
            <person name="Stevens K."/>
            <person name="Langley C.H."/>
            <person name="Pellegrini M."/>
            <person name="Salzberg S.L."/>
        </authorList>
    </citation>
    <scope>NUCLEOTIDE SEQUENCE [LARGE SCALE GENOMIC DNA]</scope>
    <source>
        <strain evidence="2 3">cv. SW786</strain>
    </source>
</reference>
<proteinExistence type="predicted"/>
<dbReference type="InterPro" id="IPR044807">
    <property type="entry name" value="DRIP1-like"/>
</dbReference>
<reference evidence="2" key="2">
    <citation type="submission" date="2021-01" db="UniProtKB">
        <authorList>
            <consortium name="EnsemblPlants"/>
        </authorList>
    </citation>
    <scope>IDENTIFICATION</scope>
</reference>
<feature type="compositionally biased region" description="Basic and acidic residues" evidence="1">
    <location>
        <begin position="81"/>
        <end position="96"/>
    </location>
</feature>
<keyword evidence="3" id="KW-1185">Reference proteome</keyword>
<feature type="compositionally biased region" description="Polar residues" evidence="1">
    <location>
        <begin position="61"/>
        <end position="80"/>
    </location>
</feature>
<name>A0A7N2LPF0_QUELO</name>
<evidence type="ECO:0000313" key="3">
    <source>
        <dbReference type="Proteomes" id="UP000594261"/>
    </source>
</evidence>
<protein>
    <submittedName>
        <fullName evidence="2">Uncharacterized protein</fullName>
    </submittedName>
</protein>
<dbReference type="AlphaFoldDB" id="A0A7N2LPF0"/>
<dbReference type="Proteomes" id="UP000594261">
    <property type="component" value="Chromosome 5"/>
</dbReference>
<dbReference type="EnsemblPlants" id="QL05p021031:mrna">
    <property type="protein sequence ID" value="QL05p021031:mrna"/>
    <property type="gene ID" value="QL05p021031"/>
</dbReference>
<feature type="region of interest" description="Disordered" evidence="1">
    <location>
        <begin position="61"/>
        <end position="110"/>
    </location>
</feature>
<evidence type="ECO:0000256" key="1">
    <source>
        <dbReference type="SAM" id="MobiDB-lite"/>
    </source>
</evidence>
<dbReference type="PANTHER" id="PTHR46293">
    <property type="entry name" value="E3 UBIQUITIN PROTEIN LIGASE DRIP1"/>
    <property type="match status" value="1"/>
</dbReference>
<organism evidence="2 3">
    <name type="scientific">Quercus lobata</name>
    <name type="common">Valley oak</name>
    <dbReference type="NCBI Taxonomy" id="97700"/>
    <lineage>
        <taxon>Eukaryota</taxon>
        <taxon>Viridiplantae</taxon>
        <taxon>Streptophyta</taxon>
        <taxon>Embryophyta</taxon>
        <taxon>Tracheophyta</taxon>
        <taxon>Spermatophyta</taxon>
        <taxon>Magnoliopsida</taxon>
        <taxon>eudicotyledons</taxon>
        <taxon>Gunneridae</taxon>
        <taxon>Pentapetalae</taxon>
        <taxon>rosids</taxon>
        <taxon>fabids</taxon>
        <taxon>Fagales</taxon>
        <taxon>Fagaceae</taxon>
        <taxon>Quercus</taxon>
    </lineage>
</organism>
<dbReference type="EMBL" id="LRBV02000005">
    <property type="status" value="NOT_ANNOTATED_CDS"/>
    <property type="molecule type" value="Genomic_DNA"/>
</dbReference>
<dbReference type="GO" id="GO:0004842">
    <property type="term" value="F:ubiquitin-protein transferase activity"/>
    <property type="evidence" value="ECO:0007669"/>
    <property type="project" value="InterPro"/>
</dbReference>
<dbReference type="Gramene" id="QL05p021031:mrna">
    <property type="protein sequence ID" value="QL05p021031:mrna"/>
    <property type="gene ID" value="QL05p021031"/>
</dbReference>